<feature type="chain" id="PRO_5023003273" evidence="1">
    <location>
        <begin position="26"/>
        <end position="119"/>
    </location>
</feature>
<gene>
    <name evidence="2" type="ORF">PGTUg99_013577</name>
</gene>
<sequence length="119" mass="13136">MHFSNFSNLLSVIFMLLIVIAGATGLFTCSGSQYGYCTFEDRLTIPINYAFGPAYAPSRTVQNRLSLTCQYSQLPIGTPKGTCCDKSVGEVFLRDPDDPLIVYYNDYIKAGCHEAVNTN</sequence>
<keyword evidence="1" id="KW-0732">Signal</keyword>
<reference evidence="2 3" key="1">
    <citation type="submission" date="2019-05" db="EMBL/GenBank/DDBJ databases">
        <title>Emergence of the Ug99 lineage of the wheat stem rust pathogen through somatic hybridization.</title>
        <authorList>
            <person name="Li F."/>
            <person name="Upadhyaya N.M."/>
            <person name="Sperschneider J."/>
            <person name="Matny O."/>
            <person name="Nguyen-Phuc H."/>
            <person name="Mago R."/>
            <person name="Raley C."/>
            <person name="Miller M.E."/>
            <person name="Silverstein K.A.T."/>
            <person name="Henningsen E."/>
            <person name="Hirsch C.D."/>
            <person name="Visser B."/>
            <person name="Pretorius Z.A."/>
            <person name="Steffenson B.J."/>
            <person name="Schwessinger B."/>
            <person name="Dodds P.N."/>
            <person name="Figueroa M."/>
        </authorList>
    </citation>
    <scope>NUCLEOTIDE SEQUENCE [LARGE SCALE GENOMIC DNA]</scope>
    <source>
        <strain evidence="2 3">Ug99</strain>
    </source>
</reference>
<comment type="caution">
    <text evidence="2">The sequence shown here is derived from an EMBL/GenBank/DDBJ whole genome shotgun (WGS) entry which is preliminary data.</text>
</comment>
<organism evidence="2 3">
    <name type="scientific">Puccinia graminis f. sp. tritici</name>
    <dbReference type="NCBI Taxonomy" id="56615"/>
    <lineage>
        <taxon>Eukaryota</taxon>
        <taxon>Fungi</taxon>
        <taxon>Dikarya</taxon>
        <taxon>Basidiomycota</taxon>
        <taxon>Pucciniomycotina</taxon>
        <taxon>Pucciniomycetes</taxon>
        <taxon>Pucciniales</taxon>
        <taxon>Pucciniaceae</taxon>
        <taxon>Puccinia</taxon>
    </lineage>
</organism>
<proteinExistence type="predicted"/>
<protein>
    <submittedName>
        <fullName evidence="2">Uncharacterized protein</fullName>
    </submittedName>
</protein>
<accession>A0A5B0LTC4</accession>
<feature type="signal peptide" evidence="1">
    <location>
        <begin position="1"/>
        <end position="25"/>
    </location>
</feature>
<dbReference type="EMBL" id="VDEP01000508">
    <property type="protein sequence ID" value="KAA1066918.1"/>
    <property type="molecule type" value="Genomic_DNA"/>
</dbReference>
<evidence type="ECO:0000256" key="1">
    <source>
        <dbReference type="SAM" id="SignalP"/>
    </source>
</evidence>
<name>A0A5B0LTC4_PUCGR</name>
<dbReference type="AlphaFoldDB" id="A0A5B0LTC4"/>
<dbReference type="Proteomes" id="UP000325313">
    <property type="component" value="Unassembled WGS sequence"/>
</dbReference>
<evidence type="ECO:0000313" key="2">
    <source>
        <dbReference type="EMBL" id="KAA1066918.1"/>
    </source>
</evidence>
<evidence type="ECO:0000313" key="3">
    <source>
        <dbReference type="Proteomes" id="UP000325313"/>
    </source>
</evidence>